<dbReference type="STRING" id="762968.HMPREF9441_03532"/>
<keyword evidence="3" id="KW-1185">Reference proteome</keyword>
<name>G5SVW1_9BACT</name>
<comment type="caution">
    <text evidence="2">The sequence shown here is derived from an EMBL/GenBank/DDBJ whole genome shotgun (WGS) entry which is preliminary data.</text>
</comment>
<evidence type="ECO:0000313" key="3">
    <source>
        <dbReference type="Proteomes" id="UP000003598"/>
    </source>
</evidence>
<feature type="domain" description="Polysaccharide pyruvyl transferase" evidence="1">
    <location>
        <begin position="36"/>
        <end position="288"/>
    </location>
</feature>
<accession>G5SVW1</accession>
<dbReference type="Proteomes" id="UP000003598">
    <property type="component" value="Unassembled WGS sequence"/>
</dbReference>
<dbReference type="GeneID" id="93558728"/>
<dbReference type="Pfam" id="PF04230">
    <property type="entry name" value="PS_pyruv_trans"/>
    <property type="match status" value="1"/>
</dbReference>
<dbReference type="PATRIC" id="fig|762968.3.peg.3094"/>
<proteinExistence type="predicted"/>
<protein>
    <submittedName>
        <fullName evidence="2">Polysaccharide pyruvyl transferase</fullName>
    </submittedName>
</protein>
<gene>
    <name evidence="2" type="ORF">HMPREF9441_03532</name>
</gene>
<organism evidence="2 3">
    <name type="scientific">Paraprevotella clara YIT 11840</name>
    <dbReference type="NCBI Taxonomy" id="762968"/>
    <lineage>
        <taxon>Bacteria</taxon>
        <taxon>Pseudomonadati</taxon>
        <taxon>Bacteroidota</taxon>
        <taxon>Bacteroidia</taxon>
        <taxon>Bacteroidales</taxon>
        <taxon>Prevotellaceae</taxon>
        <taxon>Paraprevotella</taxon>
    </lineage>
</organism>
<dbReference type="AlphaFoldDB" id="G5SVW1"/>
<reference evidence="2 3" key="1">
    <citation type="submission" date="2011-03" db="EMBL/GenBank/DDBJ databases">
        <authorList>
            <person name="Weinstock G."/>
            <person name="Sodergren E."/>
            <person name="Clifton S."/>
            <person name="Fulton L."/>
            <person name="Fulton B."/>
            <person name="Courtney L."/>
            <person name="Fronick C."/>
            <person name="Harrison M."/>
            <person name="Strong C."/>
            <person name="Farmer C."/>
            <person name="Delahaunty K."/>
            <person name="Markovic C."/>
            <person name="Hall O."/>
            <person name="Minx P."/>
            <person name="Tomlinson C."/>
            <person name="Mitreva M."/>
            <person name="Hou S."/>
            <person name="Chen J."/>
            <person name="Wollam A."/>
            <person name="Pepin K.H."/>
            <person name="Johnson M."/>
            <person name="Bhonagiri V."/>
            <person name="Zhang X."/>
            <person name="Suruliraj S."/>
            <person name="Warren W."/>
            <person name="Chinwalla A."/>
            <person name="Mardis E.R."/>
            <person name="Wilson R.K."/>
        </authorList>
    </citation>
    <scope>NUCLEOTIDE SEQUENCE [LARGE SCALE GENOMIC DNA]</scope>
    <source>
        <strain evidence="2 3">YIT 11840</strain>
    </source>
</reference>
<keyword evidence="2" id="KW-0808">Transferase</keyword>
<dbReference type="EMBL" id="AFFY01000074">
    <property type="protein sequence ID" value="EHG98426.1"/>
    <property type="molecule type" value="Genomic_DNA"/>
</dbReference>
<evidence type="ECO:0000259" key="1">
    <source>
        <dbReference type="Pfam" id="PF04230"/>
    </source>
</evidence>
<dbReference type="GO" id="GO:0016740">
    <property type="term" value="F:transferase activity"/>
    <property type="evidence" value="ECO:0007669"/>
    <property type="project" value="UniProtKB-KW"/>
</dbReference>
<sequence length="350" mass="41239">MKSELKRLLQLIVIFFKAFFTFKKKVWLFSVPSHPNLGDQAQLMCTEKWIKENYNGYKIIEMEHLLSPFPHFNMKVLALNVDFWQHIILKMVIRKDDVFIGHSGYFFVDHHGGWYSYDYLLRYWTNKFIILPQTVNFYAPVVKQRVSKDFGNKRNLTLLCRDEVSYNNARGMLGTTNLLLYPDIVTSLIGTREYKSLRNGILFCMRDDIEAFYSPADIDGLMQRFGNIRKEKIDTTLHISEKEMKLHRDRLINTMIEKISTFEVVITDRYHGTIFSAIASTPVVVINSADHKLSSGVKWFPKEFGLNVQFASNLEEAFQKVSSILKRKEHLDNPPYFKENYWDKLFERLL</sequence>
<evidence type="ECO:0000313" key="2">
    <source>
        <dbReference type="EMBL" id="EHG98426.1"/>
    </source>
</evidence>
<dbReference type="eggNOG" id="COG5039">
    <property type="taxonomic scope" value="Bacteria"/>
</dbReference>
<dbReference type="HOGENOM" id="CLU_045699_1_0_10"/>
<dbReference type="InterPro" id="IPR007345">
    <property type="entry name" value="Polysacch_pyruvyl_Trfase"/>
</dbReference>
<dbReference type="OrthoDB" id="9807674at2"/>
<dbReference type="RefSeq" id="WP_008622726.1">
    <property type="nucleotide sequence ID" value="NZ_JH376642.1"/>
</dbReference>